<sequence length="509" mass="56972">MVKSKLFGAIVMSAQSLDLSIVNLRTLEVVERVSAPVALGERLFSDGGIDFDAVNAAITALRGFQQLMKDYGVTDERVVASHTITSAENINFVRDQIYTKTGLTVHFTTVSEELLFRYEAAAVYLPNFKTLSQQNTVLLQLGASSITLMVFQHGELTMTRELQLGPMQVAQRMAELEHRATAYEDVLADYIHSKLLDILRFLPQQAFTQVILMGSKLTLLENMIPQGQRSLAISHERFNQRYHEVMTLSTQELENEEQLTENEANEVAPTFLLLDEIFDALHTETIWLSNIKLLDGFVVHLGSHNGKYGAWNFDAAVISATQHVAARYNIDRSHQKQVLQFAVQLFDRLRKIHGLGRRERLLLQLAAILQDTGLYLDANQHAFHSEYIIRASEILGLDHIEQLIVAAVARYHSSAAPSADLSHFSQLPLEQRLIIAKLAAILRLADALDDSHQAKISAISVSIRQTTVTITATATSDIELEKWTFAQKAGFFTNVYGLQPILQRKGHLG</sequence>
<dbReference type="PANTHER" id="PTHR30005">
    <property type="entry name" value="EXOPOLYPHOSPHATASE"/>
    <property type="match status" value="1"/>
</dbReference>
<dbReference type="Pfam" id="PF02541">
    <property type="entry name" value="Ppx-GppA"/>
    <property type="match status" value="1"/>
</dbReference>
<dbReference type="EMBL" id="JBHSSL010000110">
    <property type="protein sequence ID" value="MFC6171454.1"/>
    <property type="molecule type" value="Genomic_DNA"/>
</dbReference>
<evidence type="ECO:0000313" key="5">
    <source>
        <dbReference type="Proteomes" id="UP001596289"/>
    </source>
</evidence>
<dbReference type="Proteomes" id="UP001596289">
    <property type="component" value="Unassembled WGS sequence"/>
</dbReference>
<keyword evidence="5" id="KW-1185">Reference proteome</keyword>
<organism evidence="4 5">
    <name type="scientific">Loigolactobacillus jiayinensis</name>
    <dbReference type="NCBI Taxonomy" id="2486016"/>
    <lineage>
        <taxon>Bacteria</taxon>
        <taxon>Bacillati</taxon>
        <taxon>Bacillota</taxon>
        <taxon>Bacilli</taxon>
        <taxon>Lactobacillales</taxon>
        <taxon>Lactobacillaceae</taxon>
        <taxon>Loigolactobacillus</taxon>
    </lineage>
</organism>
<dbReference type="PANTHER" id="PTHR30005:SF0">
    <property type="entry name" value="RETROGRADE REGULATION PROTEIN 2"/>
    <property type="match status" value="1"/>
</dbReference>
<dbReference type="SUPFAM" id="SSF53067">
    <property type="entry name" value="Actin-like ATPase domain"/>
    <property type="match status" value="2"/>
</dbReference>
<dbReference type="InterPro" id="IPR043129">
    <property type="entry name" value="ATPase_NBD"/>
</dbReference>
<dbReference type="Pfam" id="PF21447">
    <property type="entry name" value="Ppx-GppA_III"/>
    <property type="match status" value="1"/>
</dbReference>
<dbReference type="Gene3D" id="3.30.420.150">
    <property type="entry name" value="Exopolyphosphatase. Domain 2"/>
    <property type="match status" value="1"/>
</dbReference>
<protein>
    <submittedName>
        <fullName evidence="4">Exopolyphosphatase</fullName>
    </submittedName>
</protein>
<comment type="similarity">
    <text evidence="1">Belongs to the GppA/Ppx family.</text>
</comment>
<gene>
    <name evidence="4" type="ORF">ACFQGP_12915</name>
</gene>
<feature type="domain" description="Ppx/GppA phosphatase N-terminal" evidence="2">
    <location>
        <begin position="27"/>
        <end position="299"/>
    </location>
</feature>
<dbReference type="InterPro" id="IPR003695">
    <property type="entry name" value="Ppx_GppA_N"/>
</dbReference>
<dbReference type="Gene3D" id="1.10.3210.10">
    <property type="entry name" value="Hypothetical protein af1432"/>
    <property type="match status" value="1"/>
</dbReference>
<dbReference type="RefSeq" id="WP_125553165.1">
    <property type="nucleotide sequence ID" value="NZ_JBHSSL010000110.1"/>
</dbReference>
<evidence type="ECO:0000259" key="3">
    <source>
        <dbReference type="Pfam" id="PF21447"/>
    </source>
</evidence>
<dbReference type="SUPFAM" id="SSF109604">
    <property type="entry name" value="HD-domain/PDEase-like"/>
    <property type="match status" value="1"/>
</dbReference>
<evidence type="ECO:0000259" key="2">
    <source>
        <dbReference type="Pfam" id="PF02541"/>
    </source>
</evidence>
<accession>A0ABW1RIS6</accession>
<dbReference type="InterPro" id="IPR050273">
    <property type="entry name" value="GppA/Ppx_hydrolase"/>
</dbReference>
<comment type="caution">
    <text evidence="4">The sequence shown here is derived from an EMBL/GenBank/DDBJ whole genome shotgun (WGS) entry which is preliminary data.</text>
</comment>
<reference evidence="5" key="1">
    <citation type="journal article" date="2019" name="Int. J. Syst. Evol. Microbiol.">
        <title>The Global Catalogue of Microorganisms (GCM) 10K type strain sequencing project: providing services to taxonomists for standard genome sequencing and annotation.</title>
        <authorList>
            <consortium name="The Broad Institute Genomics Platform"/>
            <consortium name="The Broad Institute Genome Sequencing Center for Infectious Disease"/>
            <person name="Wu L."/>
            <person name="Ma J."/>
        </authorList>
    </citation>
    <scope>NUCLEOTIDE SEQUENCE [LARGE SCALE GENOMIC DNA]</scope>
    <source>
        <strain evidence="5">CCM 8904</strain>
    </source>
</reference>
<evidence type="ECO:0000313" key="4">
    <source>
        <dbReference type="EMBL" id="MFC6171454.1"/>
    </source>
</evidence>
<proteinExistence type="inferred from homology"/>
<evidence type="ECO:0000256" key="1">
    <source>
        <dbReference type="ARBA" id="ARBA00007125"/>
    </source>
</evidence>
<dbReference type="InterPro" id="IPR048950">
    <property type="entry name" value="Ppx_GppA_C"/>
</dbReference>
<name>A0ABW1RIS6_9LACO</name>
<dbReference type="Gene3D" id="3.30.420.40">
    <property type="match status" value="1"/>
</dbReference>
<feature type="domain" description="Ppx/GppA phosphatase C-terminal" evidence="3">
    <location>
        <begin position="321"/>
        <end position="465"/>
    </location>
</feature>